<gene>
    <name evidence="4" type="ORF">RC62_3924</name>
</gene>
<accession>A0A0Q0SBW5</accession>
<evidence type="ECO:0000313" key="5">
    <source>
        <dbReference type="Proteomes" id="UP000050443"/>
    </source>
</evidence>
<dbReference type="RefSeq" id="WP_055093189.1">
    <property type="nucleotide sequence ID" value="NZ_JRLF01000007.1"/>
</dbReference>
<dbReference type="PANTHER" id="PTHR11927:SF9">
    <property type="entry name" value="L-FUCOSYLTRANSFERASE"/>
    <property type="match status" value="1"/>
</dbReference>
<dbReference type="InterPro" id="IPR002516">
    <property type="entry name" value="Glyco_trans_11"/>
</dbReference>
<comment type="caution">
    <text evidence="4">The sequence shown here is derived from an EMBL/GenBank/DDBJ whole genome shotgun (WGS) entry which is preliminary data.</text>
</comment>
<name>A0A0Q0SBW5_9FLAO</name>
<keyword evidence="1 4" id="KW-0328">Glycosyltransferase</keyword>
<dbReference type="OrthoDB" id="9794601at2"/>
<keyword evidence="3" id="KW-0472">Membrane</keyword>
<evidence type="ECO:0000256" key="1">
    <source>
        <dbReference type="ARBA" id="ARBA00022676"/>
    </source>
</evidence>
<sequence>MITYSKIGKKGNLGNQLFQIASTIGIAVQTKQEFSFLDWKYQDYFKNKLPLLQTNFSNFKTIEEKEYSYYDRALGTDNYDIEGWLQSERYFDKQLTKYYFEFSQNLIDKLKTKYREVFQKRTILISIRRGDFVNHPDYIQLSIKYYLNSLIHFFPDWESCNLVVLSDDIKYCKFHFSFLKNAFFGDGLSEVEQLCLGTLCDDFIISNSTFSWWSAWLGEKEDSKIIRPFKNFDGLKSIELNDKDYFPERWIKYNHLNDKIILDKLVFHIRSQKNKEIIKNYILSYFDVKIAFSNTDTGSSDDIYFLEKDYFLPPFLMYSSWLALNKPHVKLVANNVAEIFKVSRGLNYEDFVVQNDLGLFSRIFDFSKAERKTKNNTLDVYLKKAGDLEQNLHFESDSEIWMHFYGIKFLSFGGYAYSIKKYTRRKKIQFKKSVKRLLLIK</sequence>
<protein>
    <submittedName>
        <fullName evidence="4">GDP-Fuc: alpha-L-fucosyltransferase-like protein Glycosyltransferase family 11</fullName>
    </submittedName>
</protein>
<feature type="transmembrane region" description="Helical" evidence="3">
    <location>
        <begin position="400"/>
        <end position="419"/>
    </location>
</feature>
<dbReference type="CDD" id="cd11301">
    <property type="entry name" value="Fut1_Fut2_like"/>
    <property type="match status" value="1"/>
</dbReference>
<dbReference type="PANTHER" id="PTHR11927">
    <property type="entry name" value="GALACTOSIDE 2-L-FUCOSYLTRANSFERASE"/>
    <property type="match status" value="1"/>
</dbReference>
<organism evidence="4 5">
    <name type="scientific">Flavobacterium aquidurense</name>
    <dbReference type="NCBI Taxonomy" id="362413"/>
    <lineage>
        <taxon>Bacteria</taxon>
        <taxon>Pseudomonadati</taxon>
        <taxon>Bacteroidota</taxon>
        <taxon>Flavobacteriia</taxon>
        <taxon>Flavobacteriales</taxon>
        <taxon>Flavobacteriaceae</taxon>
        <taxon>Flavobacterium</taxon>
    </lineage>
</organism>
<dbReference type="Pfam" id="PF01531">
    <property type="entry name" value="Glyco_transf_11"/>
    <property type="match status" value="1"/>
</dbReference>
<keyword evidence="3" id="KW-0812">Transmembrane</keyword>
<dbReference type="Proteomes" id="UP000050443">
    <property type="component" value="Unassembled WGS sequence"/>
</dbReference>
<dbReference type="AlphaFoldDB" id="A0A0Q0SBW5"/>
<keyword evidence="3" id="KW-1133">Transmembrane helix</keyword>
<dbReference type="GO" id="GO:0016020">
    <property type="term" value="C:membrane"/>
    <property type="evidence" value="ECO:0007669"/>
    <property type="project" value="InterPro"/>
</dbReference>
<dbReference type="GO" id="GO:0008107">
    <property type="term" value="F:galactoside 2-alpha-L-fucosyltransferase activity"/>
    <property type="evidence" value="ECO:0007669"/>
    <property type="project" value="InterPro"/>
</dbReference>
<evidence type="ECO:0000313" key="4">
    <source>
        <dbReference type="EMBL" id="KQB41579.1"/>
    </source>
</evidence>
<dbReference type="STRING" id="362413.RC62_3924"/>
<proteinExistence type="predicted"/>
<dbReference type="EMBL" id="JRLF01000007">
    <property type="protein sequence ID" value="KQB41579.1"/>
    <property type="molecule type" value="Genomic_DNA"/>
</dbReference>
<dbReference type="PATRIC" id="fig|362413.3.peg.3850"/>
<reference evidence="4 5" key="1">
    <citation type="submission" date="2014-09" db="EMBL/GenBank/DDBJ databases">
        <title>Genome sequence of Flavobacterium aquidurense RC62.</title>
        <authorList>
            <person name="Kim J.F."/>
            <person name="Kwak M.-J."/>
        </authorList>
    </citation>
    <scope>NUCLEOTIDE SEQUENCE [LARGE SCALE GENOMIC DNA]</scope>
    <source>
        <strain evidence="4 5">RC62</strain>
    </source>
</reference>
<keyword evidence="2 4" id="KW-0808">Transferase</keyword>
<evidence type="ECO:0000256" key="3">
    <source>
        <dbReference type="SAM" id="Phobius"/>
    </source>
</evidence>
<dbReference type="GO" id="GO:0005975">
    <property type="term" value="P:carbohydrate metabolic process"/>
    <property type="evidence" value="ECO:0007669"/>
    <property type="project" value="InterPro"/>
</dbReference>
<evidence type="ECO:0000256" key="2">
    <source>
        <dbReference type="ARBA" id="ARBA00022679"/>
    </source>
</evidence>